<reference evidence="4 5" key="1">
    <citation type="submission" date="2019-06" db="EMBL/GenBank/DDBJ databases">
        <authorList>
            <person name="Li J."/>
        </authorList>
    </citation>
    <scope>NUCLEOTIDE SEQUENCE [LARGE SCALE GENOMIC DNA]</scope>
    <source>
        <strain evidence="4 5">LMG 28165</strain>
    </source>
</reference>
<feature type="binding site" evidence="2">
    <location>
        <position position="117"/>
    </location>
    <ligand>
        <name>Mn(2+)</name>
        <dbReference type="ChEBI" id="CHEBI:29035"/>
        <label>2</label>
    </ligand>
</feature>
<dbReference type="GO" id="GO:0050118">
    <property type="term" value="F:N-acetyldiaminopimelate deacetylase activity"/>
    <property type="evidence" value="ECO:0007669"/>
    <property type="project" value="UniProtKB-ARBA"/>
</dbReference>
<organism evidence="4 5">
    <name type="scientific">Corynebacterium tapiri</name>
    <dbReference type="NCBI Taxonomy" id="1448266"/>
    <lineage>
        <taxon>Bacteria</taxon>
        <taxon>Bacillati</taxon>
        <taxon>Actinomycetota</taxon>
        <taxon>Actinomycetes</taxon>
        <taxon>Mycobacteriales</taxon>
        <taxon>Corynebacteriaceae</taxon>
        <taxon>Corynebacterium</taxon>
    </lineage>
</organism>
<dbReference type="InterPro" id="IPR002933">
    <property type="entry name" value="Peptidase_M20"/>
</dbReference>
<dbReference type="Pfam" id="PF01546">
    <property type="entry name" value="Peptidase_M20"/>
    <property type="match status" value="1"/>
</dbReference>
<evidence type="ECO:0000256" key="1">
    <source>
        <dbReference type="ARBA" id="ARBA00022801"/>
    </source>
</evidence>
<evidence type="ECO:0000313" key="5">
    <source>
        <dbReference type="Proteomes" id="UP000312032"/>
    </source>
</evidence>
<dbReference type="AlphaFoldDB" id="A0A5C4U4G5"/>
<dbReference type="Gene3D" id="3.30.70.360">
    <property type="match status" value="1"/>
</dbReference>
<dbReference type="RefSeq" id="WP_139465387.1">
    <property type="nucleotide sequence ID" value="NZ_VDHJ01000005.1"/>
</dbReference>
<dbReference type="PANTHER" id="PTHR11014:SF63">
    <property type="entry name" value="METALLOPEPTIDASE, PUTATIVE (AFU_ORTHOLOGUE AFUA_6G09600)-RELATED"/>
    <property type="match status" value="1"/>
</dbReference>
<dbReference type="GO" id="GO:0019877">
    <property type="term" value="P:diaminopimelate biosynthetic process"/>
    <property type="evidence" value="ECO:0007669"/>
    <property type="project" value="UniProtKB-ARBA"/>
</dbReference>
<dbReference type="PIRSF" id="PIRSF005962">
    <property type="entry name" value="Pept_M20D_amidohydro"/>
    <property type="match status" value="1"/>
</dbReference>
<dbReference type="InterPro" id="IPR017439">
    <property type="entry name" value="Amidohydrolase"/>
</dbReference>
<evidence type="ECO:0000256" key="2">
    <source>
        <dbReference type="PIRSR" id="PIRSR005962-1"/>
    </source>
</evidence>
<dbReference type="Gene3D" id="3.40.630.10">
    <property type="entry name" value="Zn peptidases"/>
    <property type="match status" value="1"/>
</dbReference>
<dbReference type="PANTHER" id="PTHR11014">
    <property type="entry name" value="PEPTIDASE M20 FAMILY MEMBER"/>
    <property type="match status" value="1"/>
</dbReference>
<feature type="binding site" evidence="2">
    <location>
        <position position="381"/>
    </location>
    <ligand>
        <name>Mn(2+)</name>
        <dbReference type="ChEBI" id="CHEBI:29035"/>
        <label>2</label>
    </ligand>
</feature>
<dbReference type="EMBL" id="VDHJ01000005">
    <property type="protein sequence ID" value="TNL98542.1"/>
    <property type="molecule type" value="Genomic_DNA"/>
</dbReference>
<feature type="binding site" evidence="2">
    <location>
        <position position="153"/>
    </location>
    <ligand>
        <name>Mn(2+)</name>
        <dbReference type="ChEBI" id="CHEBI:29035"/>
        <label>2</label>
    </ligand>
</feature>
<comment type="caution">
    <text evidence="4">The sequence shown here is derived from an EMBL/GenBank/DDBJ whole genome shotgun (WGS) entry which is preliminary data.</text>
</comment>
<dbReference type="NCBIfam" id="TIGR01891">
    <property type="entry name" value="amidohydrolases"/>
    <property type="match status" value="1"/>
</dbReference>
<dbReference type="Proteomes" id="UP000312032">
    <property type="component" value="Unassembled WGS sequence"/>
</dbReference>
<dbReference type="OrthoDB" id="9777385at2"/>
<proteinExistence type="predicted"/>
<feature type="binding site" evidence="2">
    <location>
        <position position="180"/>
    </location>
    <ligand>
        <name>Mn(2+)</name>
        <dbReference type="ChEBI" id="CHEBI:29035"/>
        <label>2</label>
    </ligand>
</feature>
<feature type="domain" description="Peptidase M20 dimerisation" evidence="3">
    <location>
        <begin position="202"/>
        <end position="299"/>
    </location>
</feature>
<accession>A0A5C4U4G5</accession>
<evidence type="ECO:0000313" key="4">
    <source>
        <dbReference type="EMBL" id="TNL98542.1"/>
    </source>
</evidence>
<name>A0A5C4U4G5_9CORY</name>
<dbReference type="SUPFAM" id="SSF55031">
    <property type="entry name" value="Bacterial exopeptidase dimerisation domain"/>
    <property type="match status" value="1"/>
</dbReference>
<dbReference type="Pfam" id="PF07687">
    <property type="entry name" value="M20_dimer"/>
    <property type="match status" value="1"/>
</dbReference>
<dbReference type="InterPro" id="IPR011650">
    <property type="entry name" value="Peptidase_M20_dimer"/>
</dbReference>
<keyword evidence="1 4" id="KW-0378">Hydrolase</keyword>
<evidence type="ECO:0000259" key="3">
    <source>
        <dbReference type="Pfam" id="PF07687"/>
    </source>
</evidence>
<feature type="binding site" evidence="2">
    <location>
        <position position="119"/>
    </location>
    <ligand>
        <name>Mn(2+)</name>
        <dbReference type="ChEBI" id="CHEBI:29035"/>
        <label>2</label>
    </ligand>
</feature>
<comment type="cofactor">
    <cofactor evidence="2">
        <name>Mn(2+)</name>
        <dbReference type="ChEBI" id="CHEBI:29035"/>
    </cofactor>
    <text evidence="2">The Mn(2+) ion enhances activity.</text>
</comment>
<dbReference type="InterPro" id="IPR036264">
    <property type="entry name" value="Bact_exopeptidase_dim_dom"/>
</dbReference>
<sequence length="413" mass="43997">MSINRAAVDGILSDLESTRADREELYKHFHQHPELSMQEFATADRIEQELKNSGIEVQRVSETGLVAIINNGEGPVVAMRGDIDALPVKEASGKDYASTATQKDQNTGEEVPVAHACGHDVHISSLLGALQAFNAHQDQWSGTYVGVFQPAEETAAGARAMVEANIAKAIPTPDVYLGQHVLASLPGGHVGTHEGPVLSKAFSVKVTIYGKGSHGSMPEKGVDPVVLASSIVMRLQTVISREVAAAETAVVTVGSIKAGSKSNVIPETAELLINTRAYSDEVSDHLREAIERLVSTECEGARSPKEPEFEYYDSYPLTDNNEDATGHVRAAFDEYFGEESGDLAPVPASEDFSIIPDSLEVPYTYWGLGGFADQKNAPGNHAPAFAPDLQPTLDRGVEAAVVAAAAWLAPANN</sequence>
<dbReference type="GO" id="GO:0046872">
    <property type="term" value="F:metal ion binding"/>
    <property type="evidence" value="ECO:0007669"/>
    <property type="project" value="UniProtKB-KW"/>
</dbReference>
<dbReference type="FunFam" id="3.30.70.360:FF:000001">
    <property type="entry name" value="N-acetyldiaminopimelate deacetylase"/>
    <property type="match status" value="1"/>
</dbReference>
<gene>
    <name evidence="4" type="ORF">FHE74_04905</name>
</gene>
<keyword evidence="2" id="KW-0479">Metal-binding</keyword>
<keyword evidence="5" id="KW-1185">Reference proteome</keyword>
<dbReference type="SUPFAM" id="SSF53187">
    <property type="entry name" value="Zn-dependent exopeptidases"/>
    <property type="match status" value="1"/>
</dbReference>
<keyword evidence="2" id="KW-0464">Manganese</keyword>
<protein>
    <submittedName>
        <fullName evidence="4">Amidohydrolase</fullName>
    </submittedName>
</protein>